<accession>A0A2Z6M449</accession>
<dbReference type="Proteomes" id="UP000242715">
    <property type="component" value="Unassembled WGS sequence"/>
</dbReference>
<evidence type="ECO:0000313" key="2">
    <source>
        <dbReference type="Proteomes" id="UP000242715"/>
    </source>
</evidence>
<name>A0A2Z6M449_TRISU</name>
<keyword evidence="2" id="KW-1185">Reference proteome</keyword>
<organism evidence="1 2">
    <name type="scientific">Trifolium subterraneum</name>
    <name type="common">Subterranean clover</name>
    <dbReference type="NCBI Taxonomy" id="3900"/>
    <lineage>
        <taxon>Eukaryota</taxon>
        <taxon>Viridiplantae</taxon>
        <taxon>Streptophyta</taxon>
        <taxon>Embryophyta</taxon>
        <taxon>Tracheophyta</taxon>
        <taxon>Spermatophyta</taxon>
        <taxon>Magnoliopsida</taxon>
        <taxon>eudicotyledons</taxon>
        <taxon>Gunneridae</taxon>
        <taxon>Pentapetalae</taxon>
        <taxon>rosids</taxon>
        <taxon>fabids</taxon>
        <taxon>Fabales</taxon>
        <taxon>Fabaceae</taxon>
        <taxon>Papilionoideae</taxon>
        <taxon>50 kb inversion clade</taxon>
        <taxon>NPAAA clade</taxon>
        <taxon>Hologalegina</taxon>
        <taxon>IRL clade</taxon>
        <taxon>Trifolieae</taxon>
        <taxon>Trifolium</taxon>
    </lineage>
</organism>
<sequence>MRYQKQAIIWRDETVAAVVRNMRRVVVGISGGRSRLRCRIGRLSKLSVVLDSAAVEIECGGRILPWLCGGCLGQW</sequence>
<gene>
    <name evidence="1" type="ORF">TSUD_376270</name>
</gene>
<protein>
    <submittedName>
        <fullName evidence="1">Uncharacterized protein</fullName>
    </submittedName>
</protein>
<proteinExistence type="predicted"/>
<dbReference type="AlphaFoldDB" id="A0A2Z6M449"/>
<evidence type="ECO:0000313" key="1">
    <source>
        <dbReference type="EMBL" id="GAU25908.1"/>
    </source>
</evidence>
<dbReference type="EMBL" id="DF973324">
    <property type="protein sequence ID" value="GAU25908.1"/>
    <property type="molecule type" value="Genomic_DNA"/>
</dbReference>
<reference evidence="2" key="1">
    <citation type="journal article" date="2017" name="Front. Plant Sci.">
        <title>Climate Clever Clovers: New Paradigm to Reduce the Environmental Footprint of Ruminants by Breeding Low Methanogenic Forages Utilizing Haplotype Variation.</title>
        <authorList>
            <person name="Kaur P."/>
            <person name="Appels R."/>
            <person name="Bayer P.E."/>
            <person name="Keeble-Gagnere G."/>
            <person name="Wang J."/>
            <person name="Hirakawa H."/>
            <person name="Shirasawa K."/>
            <person name="Vercoe P."/>
            <person name="Stefanova K."/>
            <person name="Durmic Z."/>
            <person name="Nichols P."/>
            <person name="Revell C."/>
            <person name="Isobe S.N."/>
            <person name="Edwards D."/>
            <person name="Erskine W."/>
        </authorList>
    </citation>
    <scope>NUCLEOTIDE SEQUENCE [LARGE SCALE GENOMIC DNA]</scope>
    <source>
        <strain evidence="2">cv. Daliak</strain>
    </source>
</reference>